<evidence type="ECO:0000256" key="2">
    <source>
        <dbReference type="SAM" id="Phobius"/>
    </source>
</evidence>
<dbReference type="Gene3D" id="3.10.310.50">
    <property type="match status" value="1"/>
</dbReference>
<dbReference type="PANTHER" id="PTHR33748:SF5">
    <property type="entry name" value="GROUND-LIKE DOMAIN-CONTAINING PROTEIN"/>
    <property type="match status" value="1"/>
</dbReference>
<dbReference type="InterPro" id="IPR033438">
    <property type="entry name" value="MOLO1"/>
</dbReference>
<dbReference type="PANTHER" id="PTHR33748">
    <property type="entry name" value="PROTEIN CBG04600"/>
    <property type="match status" value="1"/>
</dbReference>
<keyword evidence="2" id="KW-0472">Membrane</keyword>
<proteinExistence type="predicted"/>
<reference evidence="3" key="1">
    <citation type="submission" date="2020-06" db="EMBL/GenBank/DDBJ databases">
        <authorList>
            <person name="Ji K."/>
            <person name="Li J."/>
        </authorList>
    </citation>
    <scope>NUCLEOTIDE SEQUENCE</scope>
    <source>
        <strain evidence="3">JKM2019</strain>
        <tissue evidence="3">Whole body</tissue>
    </source>
</reference>
<reference evidence="3" key="2">
    <citation type="journal article" date="2021" name="World Allergy Organ. J.">
        <title>Chromosome-level assembly of Dermatophagoides farinae genome and transcriptome reveals two novel allergens Der f 37 and Der f 39.</title>
        <authorList>
            <person name="Chen J."/>
            <person name="Cai Z."/>
            <person name="Fan D."/>
            <person name="Hu J."/>
            <person name="Hou Y."/>
            <person name="He Y."/>
            <person name="Zhang Z."/>
            <person name="Zhao Z."/>
            <person name="Gao P."/>
            <person name="Hu W."/>
            <person name="Sun J."/>
            <person name="Li J."/>
            <person name="Ji K."/>
        </authorList>
    </citation>
    <scope>NUCLEOTIDE SEQUENCE</scope>
    <source>
        <strain evidence="3">JKM2019</strain>
    </source>
</reference>
<evidence type="ECO:0008006" key="4">
    <source>
        <dbReference type="Google" id="ProtNLM"/>
    </source>
</evidence>
<gene>
    <name evidence="3" type="ORF">HUG17_0475</name>
</gene>
<dbReference type="Proteomes" id="UP000828236">
    <property type="component" value="Unassembled WGS sequence"/>
</dbReference>
<accession>A0A9D4P711</accession>
<evidence type="ECO:0000256" key="1">
    <source>
        <dbReference type="SAM" id="MobiDB-lite"/>
    </source>
</evidence>
<protein>
    <recommendedName>
        <fullName evidence="4">TPM domain-containing protein</fullName>
    </recommendedName>
</protein>
<keyword evidence="2" id="KW-1133">Transmembrane helix</keyword>
<dbReference type="Pfam" id="PF17175">
    <property type="entry name" value="MOLO1"/>
    <property type="match status" value="1"/>
</dbReference>
<feature type="transmembrane region" description="Helical" evidence="2">
    <location>
        <begin position="199"/>
        <end position="220"/>
    </location>
</feature>
<keyword evidence="2" id="KW-0812">Transmembrane</keyword>
<sequence>MFSFKAGGVAYQYRPDEYPSLVSNPKLCAGSFRNPPTSVCDPDNIIKPEDAKKLDQLINEQQNETACLCPPCSNENPNGLLIKIALVRSINLAANQSIEKSVEQFADRTRLKWNLAKTCHHDVLVFVAITYNKVVISMGTKAENVIGMKEAQNIIENTQKHFSRNYIYEGLDSIVSSLQNQAQEYDPRLDRFKLRQGSLWFIILGAILLIIIVIVAYIQLKREKKNKTKLKNRDINLSNENLERRNAIDYKKVNDDDDKNTNQQSYE</sequence>
<evidence type="ECO:0000313" key="3">
    <source>
        <dbReference type="EMBL" id="KAH7644937.1"/>
    </source>
</evidence>
<dbReference type="EMBL" id="SDOV01000001">
    <property type="protein sequence ID" value="KAH7644937.1"/>
    <property type="molecule type" value="Genomic_DNA"/>
</dbReference>
<feature type="region of interest" description="Disordered" evidence="1">
    <location>
        <begin position="248"/>
        <end position="267"/>
    </location>
</feature>
<comment type="caution">
    <text evidence="3">The sequence shown here is derived from an EMBL/GenBank/DDBJ whole genome shotgun (WGS) entry which is preliminary data.</text>
</comment>
<name>A0A9D4P711_DERFA</name>
<organism evidence="3">
    <name type="scientific">Dermatophagoides farinae</name>
    <name type="common">American house dust mite</name>
    <dbReference type="NCBI Taxonomy" id="6954"/>
    <lineage>
        <taxon>Eukaryota</taxon>
        <taxon>Metazoa</taxon>
        <taxon>Ecdysozoa</taxon>
        <taxon>Arthropoda</taxon>
        <taxon>Chelicerata</taxon>
        <taxon>Arachnida</taxon>
        <taxon>Acari</taxon>
        <taxon>Acariformes</taxon>
        <taxon>Sarcoptiformes</taxon>
        <taxon>Astigmata</taxon>
        <taxon>Psoroptidia</taxon>
        <taxon>Analgoidea</taxon>
        <taxon>Pyroglyphidae</taxon>
        <taxon>Dermatophagoidinae</taxon>
        <taxon>Dermatophagoides</taxon>
    </lineage>
</organism>
<dbReference type="GO" id="GO:0005892">
    <property type="term" value="C:acetylcholine-gated channel complex"/>
    <property type="evidence" value="ECO:0007669"/>
    <property type="project" value="InterPro"/>
</dbReference>
<dbReference type="AlphaFoldDB" id="A0A9D4P711"/>